<dbReference type="AlphaFoldDB" id="A0A974DBB6"/>
<dbReference type="Proteomes" id="UP000694892">
    <property type="component" value="Chromosome 3L"/>
</dbReference>
<sequence length="100" mass="10871">MSGFSRRELHVSAEIMVRSLSSNCQWNGSSAHTAPSPFHLRLLTVLARQWMVGAAVQHQEERGIPTDSLIIKGMANSQPSSCCTAIATILPAAPFTHHHP</sequence>
<dbReference type="EMBL" id="CM004470">
    <property type="protein sequence ID" value="OCT88799.1"/>
    <property type="molecule type" value="Genomic_DNA"/>
</dbReference>
<evidence type="ECO:0000313" key="1">
    <source>
        <dbReference type="EMBL" id="OCT88799.1"/>
    </source>
</evidence>
<proteinExistence type="predicted"/>
<organism evidence="1 2">
    <name type="scientific">Xenopus laevis</name>
    <name type="common">African clawed frog</name>
    <dbReference type="NCBI Taxonomy" id="8355"/>
    <lineage>
        <taxon>Eukaryota</taxon>
        <taxon>Metazoa</taxon>
        <taxon>Chordata</taxon>
        <taxon>Craniata</taxon>
        <taxon>Vertebrata</taxon>
        <taxon>Euteleostomi</taxon>
        <taxon>Amphibia</taxon>
        <taxon>Batrachia</taxon>
        <taxon>Anura</taxon>
        <taxon>Pipoidea</taxon>
        <taxon>Pipidae</taxon>
        <taxon>Xenopodinae</taxon>
        <taxon>Xenopus</taxon>
        <taxon>Xenopus</taxon>
    </lineage>
</organism>
<gene>
    <name evidence="1" type="ORF">XELAEV_18017425mg</name>
</gene>
<reference evidence="2" key="1">
    <citation type="journal article" date="2016" name="Nature">
        <title>Genome evolution in the allotetraploid frog Xenopus laevis.</title>
        <authorList>
            <person name="Session A.M."/>
            <person name="Uno Y."/>
            <person name="Kwon T."/>
            <person name="Chapman J.A."/>
            <person name="Toyoda A."/>
            <person name="Takahashi S."/>
            <person name="Fukui A."/>
            <person name="Hikosaka A."/>
            <person name="Suzuki A."/>
            <person name="Kondo M."/>
            <person name="van Heeringen S.J."/>
            <person name="Quigley I."/>
            <person name="Heinz S."/>
            <person name="Ogino H."/>
            <person name="Ochi H."/>
            <person name="Hellsten U."/>
            <person name="Lyons J.B."/>
            <person name="Simakov O."/>
            <person name="Putnam N."/>
            <person name="Stites J."/>
            <person name="Kuroki Y."/>
            <person name="Tanaka T."/>
            <person name="Michiue T."/>
            <person name="Watanabe M."/>
            <person name="Bogdanovic O."/>
            <person name="Lister R."/>
            <person name="Georgiou G."/>
            <person name="Paranjpe S.S."/>
            <person name="van Kruijsbergen I."/>
            <person name="Shu S."/>
            <person name="Carlson J."/>
            <person name="Kinoshita T."/>
            <person name="Ohta Y."/>
            <person name="Mawaribuchi S."/>
            <person name="Jenkins J."/>
            <person name="Grimwood J."/>
            <person name="Schmutz J."/>
            <person name="Mitros T."/>
            <person name="Mozaffari S.V."/>
            <person name="Suzuki Y."/>
            <person name="Haramoto Y."/>
            <person name="Yamamoto T.S."/>
            <person name="Takagi C."/>
            <person name="Heald R."/>
            <person name="Miller K."/>
            <person name="Haudenschild C."/>
            <person name="Kitzman J."/>
            <person name="Nakayama T."/>
            <person name="Izutsu Y."/>
            <person name="Robert J."/>
            <person name="Fortriede J."/>
            <person name="Burns K."/>
            <person name="Lotay V."/>
            <person name="Karimi K."/>
            <person name="Yasuoka Y."/>
            <person name="Dichmann D.S."/>
            <person name="Flajnik M.F."/>
            <person name="Houston D.W."/>
            <person name="Shendure J."/>
            <person name="DuPasquier L."/>
            <person name="Vize P.D."/>
            <person name="Zorn A.M."/>
            <person name="Ito M."/>
            <person name="Marcotte E.M."/>
            <person name="Wallingford J.B."/>
            <person name="Ito Y."/>
            <person name="Asashima M."/>
            <person name="Ueno N."/>
            <person name="Matsuda Y."/>
            <person name="Veenstra G.J."/>
            <person name="Fujiyama A."/>
            <person name="Harland R.M."/>
            <person name="Taira M."/>
            <person name="Rokhsar D.S."/>
        </authorList>
    </citation>
    <scope>NUCLEOTIDE SEQUENCE [LARGE SCALE GENOMIC DNA]</scope>
    <source>
        <strain evidence="2">J</strain>
    </source>
</reference>
<accession>A0A974DBB6</accession>
<protein>
    <submittedName>
        <fullName evidence="1">Uncharacterized protein</fullName>
    </submittedName>
</protein>
<evidence type="ECO:0000313" key="2">
    <source>
        <dbReference type="Proteomes" id="UP000694892"/>
    </source>
</evidence>
<name>A0A974DBB6_XENLA</name>